<dbReference type="Proteomes" id="UP000467840">
    <property type="component" value="Chromosome 5"/>
</dbReference>
<protein>
    <submittedName>
        <fullName evidence="2">Uncharacterized protein</fullName>
    </submittedName>
</protein>
<sequence>MMERLILMEDMTSEIVSLASFVEIDMSKIGHATIQVSLGERYWPPAVGYSFICWFPFKSFLKSQAKETEPSKVGPSKRQNGSNGSAMNAISFGHFLLVESSAKHGDSKSDGSGIVWDLERLGNLSLQLSGKKLIFAFDGTYTEAIRASGTFSLLNLVDPMQCVIGDTICLVGRIPVVLALVEAAETSNMLHTALTLLACVLHQNPRMNHNLTILRRINRVQQLCVTLQHGDVEVSILEKLVVFLGVILEDGFMASELENVVKFVIMTFDPPDLKPRQQIMAPYAVELCEKEEEKNLNDCDDTSSSQNTFSCLPHEREQSAKTSISVGSFLHTHGSTSSEDMLVSQNYLTDDKVEIKITDIHQNLKKNQLKVSVSSSSSESNIQNIDGIIDPIQVEDSQSSASLNILDSPIIFDKSTSRVPLALSSSPIVALTSWLGGASHDESKNSIQATPSIESFDSASEFDASLDLRSTQGLSTVNSSYSVSAKLLLEIDDSGYGGGPCSAGAIAMLDFMAQVLFDFITEQMKAARVIEGALELAPLYVDAECLVVFLGFSLSRLMNFVER</sequence>
<keyword evidence="1" id="KW-0853">WD repeat</keyword>
<evidence type="ECO:0000313" key="3">
    <source>
        <dbReference type="Proteomes" id="UP000467840"/>
    </source>
</evidence>
<accession>A0A6A6NJ87</accession>
<dbReference type="InterPro" id="IPR051944">
    <property type="entry name" value="BEACH_domain_protein"/>
</dbReference>
<evidence type="ECO:0000313" key="2">
    <source>
        <dbReference type="EMBL" id="KAF2325264.1"/>
    </source>
</evidence>
<dbReference type="PANTHER" id="PTHR46108">
    <property type="entry name" value="BLUE CHEESE"/>
    <property type="match status" value="1"/>
</dbReference>
<reference evidence="2 3" key="1">
    <citation type="journal article" date="2020" name="Mol. Plant">
        <title>The Chromosome-Based Rubber Tree Genome Provides New Insights into Spurge Genome Evolution and Rubber Biosynthesis.</title>
        <authorList>
            <person name="Liu J."/>
            <person name="Shi C."/>
            <person name="Shi C.C."/>
            <person name="Li W."/>
            <person name="Zhang Q.J."/>
            <person name="Zhang Y."/>
            <person name="Li K."/>
            <person name="Lu H.F."/>
            <person name="Shi C."/>
            <person name="Zhu S.T."/>
            <person name="Xiao Z.Y."/>
            <person name="Nan H."/>
            <person name="Yue Y."/>
            <person name="Zhu X.G."/>
            <person name="Wu Y."/>
            <person name="Hong X.N."/>
            <person name="Fan G.Y."/>
            <person name="Tong Y."/>
            <person name="Zhang D."/>
            <person name="Mao C.L."/>
            <person name="Liu Y.L."/>
            <person name="Hao S.J."/>
            <person name="Liu W.Q."/>
            <person name="Lv M.Q."/>
            <person name="Zhang H.B."/>
            <person name="Liu Y."/>
            <person name="Hu-Tang G.R."/>
            <person name="Wang J.P."/>
            <person name="Wang J.H."/>
            <person name="Sun Y.H."/>
            <person name="Ni S.B."/>
            <person name="Chen W.B."/>
            <person name="Zhang X.C."/>
            <person name="Jiao Y.N."/>
            <person name="Eichler E.E."/>
            <person name="Li G.H."/>
            <person name="Liu X."/>
            <person name="Gao L.Z."/>
        </authorList>
    </citation>
    <scope>NUCLEOTIDE SEQUENCE [LARGE SCALE GENOMIC DNA]</scope>
    <source>
        <strain evidence="3">cv. GT1</strain>
        <tissue evidence="2">Leaf</tissue>
    </source>
</reference>
<dbReference type="AlphaFoldDB" id="A0A6A6NJ87"/>
<keyword evidence="3" id="KW-1185">Reference proteome</keyword>
<proteinExistence type="predicted"/>
<dbReference type="PANTHER" id="PTHR46108:SF4">
    <property type="entry name" value="BLUE CHEESE"/>
    <property type="match status" value="1"/>
</dbReference>
<name>A0A6A6NJ87_HEVBR</name>
<evidence type="ECO:0000256" key="1">
    <source>
        <dbReference type="ARBA" id="ARBA00022574"/>
    </source>
</evidence>
<gene>
    <name evidence="2" type="ORF">GH714_025874</name>
</gene>
<comment type="caution">
    <text evidence="2">The sequence shown here is derived from an EMBL/GenBank/DDBJ whole genome shotgun (WGS) entry which is preliminary data.</text>
</comment>
<dbReference type="EMBL" id="JAAGAX010000001">
    <property type="protein sequence ID" value="KAF2325264.1"/>
    <property type="molecule type" value="Genomic_DNA"/>
</dbReference>
<organism evidence="2 3">
    <name type="scientific">Hevea brasiliensis</name>
    <name type="common">Para rubber tree</name>
    <name type="synonym">Siphonia brasiliensis</name>
    <dbReference type="NCBI Taxonomy" id="3981"/>
    <lineage>
        <taxon>Eukaryota</taxon>
        <taxon>Viridiplantae</taxon>
        <taxon>Streptophyta</taxon>
        <taxon>Embryophyta</taxon>
        <taxon>Tracheophyta</taxon>
        <taxon>Spermatophyta</taxon>
        <taxon>Magnoliopsida</taxon>
        <taxon>eudicotyledons</taxon>
        <taxon>Gunneridae</taxon>
        <taxon>Pentapetalae</taxon>
        <taxon>rosids</taxon>
        <taxon>fabids</taxon>
        <taxon>Malpighiales</taxon>
        <taxon>Euphorbiaceae</taxon>
        <taxon>Crotonoideae</taxon>
        <taxon>Micrandreae</taxon>
        <taxon>Hevea</taxon>
    </lineage>
</organism>